<evidence type="ECO:0000256" key="4">
    <source>
        <dbReference type="ARBA" id="ARBA00022475"/>
    </source>
</evidence>
<evidence type="ECO:0000256" key="10">
    <source>
        <dbReference type="ARBA" id="ARBA00023136"/>
    </source>
</evidence>
<dbReference type="InterPro" id="IPR036890">
    <property type="entry name" value="HATPase_C_sf"/>
</dbReference>
<evidence type="ECO:0000256" key="8">
    <source>
        <dbReference type="ARBA" id="ARBA00022989"/>
    </source>
</evidence>
<dbReference type="InterPro" id="IPR050351">
    <property type="entry name" value="BphY/WalK/GraS-like"/>
</dbReference>
<dbReference type="Pfam" id="PF02518">
    <property type="entry name" value="HATPase_c"/>
    <property type="match status" value="1"/>
</dbReference>
<evidence type="ECO:0000256" key="3">
    <source>
        <dbReference type="ARBA" id="ARBA00012438"/>
    </source>
</evidence>
<evidence type="ECO:0000256" key="5">
    <source>
        <dbReference type="ARBA" id="ARBA00022679"/>
    </source>
</evidence>
<keyword evidence="7 13" id="KW-0418">Kinase</keyword>
<dbReference type="PROSITE" id="PS50109">
    <property type="entry name" value="HIS_KIN"/>
    <property type="match status" value="1"/>
</dbReference>
<organism evidence="13 14">
    <name type="scientific">Acetatifactor muris</name>
    <dbReference type="NCBI Taxonomy" id="879566"/>
    <lineage>
        <taxon>Bacteria</taxon>
        <taxon>Bacillati</taxon>
        <taxon>Bacillota</taxon>
        <taxon>Clostridia</taxon>
        <taxon>Lachnospirales</taxon>
        <taxon>Lachnospiraceae</taxon>
        <taxon>Acetatifactor</taxon>
    </lineage>
</organism>
<dbReference type="InterPro" id="IPR004358">
    <property type="entry name" value="Sig_transdc_His_kin-like_C"/>
</dbReference>
<evidence type="ECO:0000256" key="11">
    <source>
        <dbReference type="SAM" id="Phobius"/>
    </source>
</evidence>
<dbReference type="PANTHER" id="PTHR45453:SF2">
    <property type="entry name" value="HISTIDINE KINASE"/>
    <property type="match status" value="1"/>
</dbReference>
<reference evidence="13 14" key="1">
    <citation type="submission" date="2018-01" db="EMBL/GenBank/DDBJ databases">
        <authorList>
            <person name="Gaut B.S."/>
            <person name="Morton B.R."/>
            <person name="Clegg M.T."/>
            <person name="Duvall M.R."/>
        </authorList>
    </citation>
    <scope>NUCLEOTIDE SEQUENCE [LARGE SCALE GENOMIC DNA]</scope>
    <source>
        <strain evidence="13">GP69</strain>
    </source>
</reference>
<dbReference type="Proteomes" id="UP000236311">
    <property type="component" value="Unassembled WGS sequence"/>
</dbReference>
<dbReference type="AlphaFoldDB" id="A0A2K4ZMJ3"/>
<evidence type="ECO:0000313" key="13">
    <source>
        <dbReference type="EMBL" id="SOY31665.1"/>
    </source>
</evidence>
<proteinExistence type="predicted"/>
<dbReference type="GO" id="GO:0016036">
    <property type="term" value="P:cellular response to phosphate starvation"/>
    <property type="evidence" value="ECO:0007669"/>
    <property type="project" value="TreeGrafter"/>
</dbReference>
<dbReference type="GO" id="GO:0004721">
    <property type="term" value="F:phosphoprotein phosphatase activity"/>
    <property type="evidence" value="ECO:0007669"/>
    <property type="project" value="TreeGrafter"/>
</dbReference>
<keyword evidence="10 11" id="KW-0472">Membrane</keyword>
<sequence length="321" mass="36906">MQYWMTALMFVLYGGIFAAIFILYELETEAVLYAAGLCGLFTVAVLPVRFVFYWKAYGRRQRILRNVEIALEELPEPKSLAEEDYQEMLRKLKGSYDANLTAWQNERQESMDYYTTWVHQIKTPISVMRMTLQGEDTEEHRELQAELFRIEQYVEMALNWIRLGGGVSDFVFRECGLDGIIRQAVHKYAPQFIRKRLRLSYEPVDSIVLTDEKWLLFIIEQILSNAVKYTRKGGVKITVTQNKVLQIADTGIGIAPEDVPRIFEKGFTGYNGRADKKSTGLGLYLCSLTADRLSHRITVESTVGKGTVFSLDLHRNALEVE</sequence>
<dbReference type="PANTHER" id="PTHR45453">
    <property type="entry name" value="PHOSPHATE REGULON SENSOR PROTEIN PHOR"/>
    <property type="match status" value="1"/>
</dbReference>
<keyword evidence="6 11" id="KW-0812">Transmembrane</keyword>
<dbReference type="GO" id="GO:0005886">
    <property type="term" value="C:plasma membrane"/>
    <property type="evidence" value="ECO:0007669"/>
    <property type="project" value="UniProtKB-SubCell"/>
</dbReference>
<keyword evidence="14" id="KW-1185">Reference proteome</keyword>
<dbReference type="PRINTS" id="PR00344">
    <property type="entry name" value="BCTRLSENSOR"/>
</dbReference>
<dbReference type="Gene3D" id="3.30.565.10">
    <property type="entry name" value="Histidine kinase-like ATPase, C-terminal domain"/>
    <property type="match status" value="1"/>
</dbReference>
<keyword evidence="4" id="KW-1003">Cell membrane</keyword>
<dbReference type="InterPro" id="IPR005467">
    <property type="entry name" value="His_kinase_dom"/>
</dbReference>
<evidence type="ECO:0000256" key="9">
    <source>
        <dbReference type="ARBA" id="ARBA00023012"/>
    </source>
</evidence>
<dbReference type="EC" id="2.7.13.3" evidence="3"/>
<evidence type="ECO:0000256" key="2">
    <source>
        <dbReference type="ARBA" id="ARBA00004651"/>
    </source>
</evidence>
<evidence type="ECO:0000256" key="1">
    <source>
        <dbReference type="ARBA" id="ARBA00000085"/>
    </source>
</evidence>
<comment type="catalytic activity">
    <reaction evidence="1">
        <text>ATP + protein L-histidine = ADP + protein N-phospho-L-histidine.</text>
        <dbReference type="EC" id="2.7.13.3"/>
    </reaction>
</comment>
<keyword evidence="5 13" id="KW-0808">Transferase</keyword>
<feature type="transmembrane region" description="Helical" evidence="11">
    <location>
        <begin position="30"/>
        <end position="52"/>
    </location>
</feature>
<gene>
    <name evidence="13" type="primary">graS_4</name>
    <name evidence="13" type="ORF">AMURIS_04410</name>
</gene>
<dbReference type="InterPro" id="IPR003594">
    <property type="entry name" value="HATPase_dom"/>
</dbReference>
<protein>
    <recommendedName>
        <fullName evidence="3">histidine kinase</fullName>
        <ecNumber evidence="3">2.7.13.3</ecNumber>
    </recommendedName>
</protein>
<evidence type="ECO:0000256" key="6">
    <source>
        <dbReference type="ARBA" id="ARBA00022692"/>
    </source>
</evidence>
<feature type="domain" description="Histidine kinase" evidence="12">
    <location>
        <begin position="116"/>
        <end position="317"/>
    </location>
</feature>
<comment type="subcellular location">
    <subcellularLocation>
        <location evidence="2">Cell membrane</location>
        <topology evidence="2">Multi-pass membrane protein</topology>
    </subcellularLocation>
</comment>
<keyword evidence="9" id="KW-0902">Two-component regulatory system</keyword>
<evidence type="ECO:0000256" key="7">
    <source>
        <dbReference type="ARBA" id="ARBA00022777"/>
    </source>
</evidence>
<dbReference type="SUPFAM" id="SSF55874">
    <property type="entry name" value="ATPase domain of HSP90 chaperone/DNA topoisomerase II/histidine kinase"/>
    <property type="match status" value="1"/>
</dbReference>
<keyword evidence="8 11" id="KW-1133">Transmembrane helix</keyword>
<dbReference type="EMBL" id="OFSM01000029">
    <property type="protein sequence ID" value="SOY31665.1"/>
    <property type="molecule type" value="Genomic_DNA"/>
</dbReference>
<dbReference type="GO" id="GO:0000155">
    <property type="term" value="F:phosphorelay sensor kinase activity"/>
    <property type="evidence" value="ECO:0007669"/>
    <property type="project" value="TreeGrafter"/>
</dbReference>
<name>A0A2K4ZMJ3_9FIRM</name>
<dbReference type="SMART" id="SM00387">
    <property type="entry name" value="HATPase_c"/>
    <property type="match status" value="1"/>
</dbReference>
<evidence type="ECO:0000259" key="12">
    <source>
        <dbReference type="PROSITE" id="PS50109"/>
    </source>
</evidence>
<accession>A0A2K4ZMJ3</accession>
<evidence type="ECO:0000313" key="14">
    <source>
        <dbReference type="Proteomes" id="UP000236311"/>
    </source>
</evidence>
<feature type="transmembrane region" description="Helical" evidence="11">
    <location>
        <begin position="7"/>
        <end position="24"/>
    </location>
</feature>